<dbReference type="AlphaFoldDB" id="A0A4R8C4E3"/>
<name>A0A4R8C4E3_9ACTN</name>
<gene>
    <name evidence="3" type="ORF">EV653_4779</name>
</gene>
<evidence type="ECO:0000256" key="1">
    <source>
        <dbReference type="ARBA" id="ARBA00022679"/>
    </source>
</evidence>
<dbReference type="InterPro" id="IPR025184">
    <property type="entry name" value="AadA_C"/>
</dbReference>
<dbReference type="Proteomes" id="UP000295146">
    <property type="component" value="Unassembled WGS sequence"/>
</dbReference>
<protein>
    <submittedName>
        <fullName evidence="3">Uncharacterized protein DUF4111</fullName>
    </submittedName>
</protein>
<reference evidence="3 4" key="1">
    <citation type="submission" date="2019-03" db="EMBL/GenBank/DDBJ databases">
        <title>Genomic Encyclopedia of Type Strains, Phase III (KMG-III): the genomes of soil and plant-associated and newly described type strains.</title>
        <authorList>
            <person name="Whitman W."/>
        </authorList>
    </citation>
    <scope>NUCLEOTIDE SEQUENCE [LARGE SCALE GENOMIC DNA]</scope>
    <source>
        <strain evidence="3 4">VKM Ac-2573</strain>
    </source>
</reference>
<comment type="caution">
    <text evidence="3">The sequence shown here is derived from an EMBL/GenBank/DDBJ whole genome shotgun (WGS) entry which is preliminary data.</text>
</comment>
<dbReference type="EMBL" id="SODP01000002">
    <property type="protein sequence ID" value="TDW70719.1"/>
    <property type="molecule type" value="Genomic_DNA"/>
</dbReference>
<evidence type="ECO:0000259" key="2">
    <source>
        <dbReference type="Pfam" id="PF13427"/>
    </source>
</evidence>
<accession>A0A4R8C4E3</accession>
<evidence type="ECO:0000313" key="4">
    <source>
        <dbReference type="Proteomes" id="UP000295146"/>
    </source>
</evidence>
<keyword evidence="1" id="KW-0808">Transferase</keyword>
<organism evidence="3 4">
    <name type="scientific">Kribbella pratensis</name>
    <dbReference type="NCBI Taxonomy" id="2512112"/>
    <lineage>
        <taxon>Bacteria</taxon>
        <taxon>Bacillati</taxon>
        <taxon>Actinomycetota</taxon>
        <taxon>Actinomycetes</taxon>
        <taxon>Propionibacteriales</taxon>
        <taxon>Kribbellaceae</taxon>
        <taxon>Kribbella</taxon>
    </lineage>
</organism>
<proteinExistence type="predicted"/>
<keyword evidence="4" id="KW-1185">Reference proteome</keyword>
<sequence>MVLPGPVRDLCERYLGLVERELPVGLVTGVYLRGGVVFGEWAPRQSDVDFVATVARRLEPAEVEVLRGVHAQLAAYSSVHFDGPYLLASDLARDPRTVPPVPEMMHTGKLEVLASPTWIIAWHELARAGITVAGPELSTLEIWTDEKALRAYTVENLDTYWRRNAEGLTRVSPADLPTDERERDYLLSHCIVGSVRLDHLLVTGEMTAKSRAARWALTYYDERWHRVLTEGLRLREGTGTSTYDDQTELLADIRDFLAYVVEAGTGKPVTPTDAATSNHRE</sequence>
<dbReference type="Pfam" id="PF13427">
    <property type="entry name" value="AadA_C"/>
    <property type="match status" value="1"/>
</dbReference>
<feature type="domain" description="Adenylyltransferase AadA C-terminal" evidence="2">
    <location>
        <begin position="196"/>
        <end position="256"/>
    </location>
</feature>
<evidence type="ECO:0000313" key="3">
    <source>
        <dbReference type="EMBL" id="TDW70719.1"/>
    </source>
</evidence>